<dbReference type="AlphaFoldDB" id="A0A7X8H0P6"/>
<proteinExistence type="predicted"/>
<dbReference type="Proteomes" id="UP000541058">
    <property type="component" value="Unassembled WGS sequence"/>
</dbReference>
<organism evidence="2 3">
    <name type="scientific">Globicatella sulfidifaciens</name>
    <dbReference type="NCBI Taxonomy" id="136093"/>
    <lineage>
        <taxon>Bacteria</taxon>
        <taxon>Bacillati</taxon>
        <taxon>Bacillota</taxon>
        <taxon>Bacilli</taxon>
        <taxon>Lactobacillales</taxon>
        <taxon>Aerococcaceae</taxon>
        <taxon>Globicatella</taxon>
    </lineage>
</organism>
<evidence type="ECO:0000313" key="2">
    <source>
        <dbReference type="EMBL" id="NLJ19064.1"/>
    </source>
</evidence>
<name>A0A7X8H0P6_9LACT</name>
<sequence length="206" mass="22887">MKKKFLLLLITVAMAISAVGCDKSSESSSQAETSNTTNTSQSAQLGTFDIEVVRKNIIIKGQPFEIPVALKDLPEGWTWKEKEQSELDEGNGLAYIYYNGEEMFIAGLENFYEGLESSGIVYNLTIKTDDCSIDGLIPFKSTKQNVVGKYGEPVMISGYGSYYYGTTNNNDKARGRINEQNIIFKINDDDTIKAISITYADLSNEY</sequence>
<dbReference type="PROSITE" id="PS51257">
    <property type="entry name" value="PROKAR_LIPOPROTEIN"/>
    <property type="match status" value="1"/>
</dbReference>
<feature type="chain" id="PRO_5039436077" description="Lipoprotein" evidence="1">
    <location>
        <begin position="21"/>
        <end position="206"/>
    </location>
</feature>
<keyword evidence="1" id="KW-0732">Signal</keyword>
<evidence type="ECO:0000313" key="3">
    <source>
        <dbReference type="Proteomes" id="UP000541058"/>
    </source>
</evidence>
<reference evidence="2 3" key="1">
    <citation type="journal article" date="2020" name="Biotechnol. Biofuels">
        <title>New insights from the biogas microbiome by comprehensive genome-resolved metagenomics of nearly 1600 species originating from multiple anaerobic digesters.</title>
        <authorList>
            <person name="Campanaro S."/>
            <person name="Treu L."/>
            <person name="Rodriguez-R L.M."/>
            <person name="Kovalovszki A."/>
            <person name="Ziels R.M."/>
            <person name="Maus I."/>
            <person name="Zhu X."/>
            <person name="Kougias P.G."/>
            <person name="Basile A."/>
            <person name="Luo G."/>
            <person name="Schluter A."/>
            <person name="Konstantinidis K.T."/>
            <person name="Angelidaki I."/>
        </authorList>
    </citation>
    <scope>NUCLEOTIDE SEQUENCE [LARGE SCALE GENOMIC DNA]</scope>
    <source>
        <strain evidence="2">AS23ysBPME_34</strain>
    </source>
</reference>
<evidence type="ECO:0008006" key="4">
    <source>
        <dbReference type="Google" id="ProtNLM"/>
    </source>
</evidence>
<protein>
    <recommendedName>
        <fullName evidence="4">Lipoprotein</fullName>
    </recommendedName>
</protein>
<gene>
    <name evidence="2" type="ORF">GX355_09395</name>
</gene>
<comment type="caution">
    <text evidence="2">The sequence shown here is derived from an EMBL/GenBank/DDBJ whole genome shotgun (WGS) entry which is preliminary data.</text>
</comment>
<evidence type="ECO:0000256" key="1">
    <source>
        <dbReference type="SAM" id="SignalP"/>
    </source>
</evidence>
<feature type="signal peptide" evidence="1">
    <location>
        <begin position="1"/>
        <end position="20"/>
    </location>
</feature>
<accession>A0A7X8H0P6</accession>
<dbReference type="EMBL" id="JAAYSM010000322">
    <property type="protein sequence ID" value="NLJ19064.1"/>
    <property type="molecule type" value="Genomic_DNA"/>
</dbReference>
<dbReference type="RefSeq" id="WP_276649348.1">
    <property type="nucleotide sequence ID" value="NZ_JAAYSM010000322.1"/>
</dbReference>